<evidence type="ECO:0000256" key="8">
    <source>
        <dbReference type="ARBA" id="ARBA00022842"/>
    </source>
</evidence>
<evidence type="ECO:0000256" key="6">
    <source>
        <dbReference type="ARBA" id="ARBA00022737"/>
    </source>
</evidence>
<evidence type="ECO:0000256" key="13">
    <source>
        <dbReference type="ARBA" id="ARBA00023157"/>
    </source>
</evidence>
<keyword evidence="26" id="KW-1185">Reference proteome</keyword>
<reference evidence="25" key="2">
    <citation type="submission" date="2025-08" db="UniProtKB">
        <authorList>
            <consortium name="Ensembl"/>
        </authorList>
    </citation>
    <scope>IDENTIFICATION</scope>
</reference>
<dbReference type="Pfam" id="PF20805">
    <property type="entry name" value="Integrin_A_Ig_2"/>
    <property type="match status" value="1"/>
</dbReference>
<dbReference type="GO" id="GO:0098639">
    <property type="term" value="F:collagen binding involved in cell-matrix adhesion"/>
    <property type="evidence" value="ECO:0007669"/>
    <property type="project" value="Ensembl"/>
</dbReference>
<dbReference type="GeneTree" id="ENSGT00940000156303"/>
<dbReference type="Gene3D" id="1.20.5.930">
    <property type="entry name" value="Bicelle-embedded integrin alpha(iib) transmembrane segment"/>
    <property type="match status" value="1"/>
</dbReference>
<dbReference type="InterPro" id="IPR002035">
    <property type="entry name" value="VWF_A"/>
</dbReference>
<keyword evidence="12 23" id="KW-0472">Membrane</keyword>
<organism evidence="25 26">
    <name type="scientific">Peromyscus maniculatus bairdii</name>
    <name type="common">Prairie deer mouse</name>
    <dbReference type="NCBI Taxonomy" id="230844"/>
    <lineage>
        <taxon>Eukaryota</taxon>
        <taxon>Metazoa</taxon>
        <taxon>Chordata</taxon>
        <taxon>Craniata</taxon>
        <taxon>Vertebrata</taxon>
        <taxon>Euteleostomi</taxon>
        <taxon>Mammalia</taxon>
        <taxon>Eutheria</taxon>
        <taxon>Euarchontoglires</taxon>
        <taxon>Glires</taxon>
        <taxon>Rodentia</taxon>
        <taxon>Myomorpha</taxon>
        <taxon>Muroidea</taxon>
        <taxon>Cricetidae</taxon>
        <taxon>Neotominae</taxon>
        <taxon>Peromyscus</taxon>
    </lineage>
</organism>
<sequence>MEPGQAGGALLLRLLALLAQGILSCLAYNVGLPGAKIFSGPSSEQFGYAVQQLTTAQGKWLLVGSPWSGFPENRMGDVYKCPVDVPATTCEKLNLQNSASISNVTEIKTNMSLGLTLTRNPGTGGFLTCGPLWAHQCGNQYYATGICSDISPDFQSLTSFSPAVQACPSLVDVVVVCDESNSIYPWEAVKNFLEKFVQGLDIGPKKTQVALIQYANSPRVIFNLDTFKTKEEMVEATSRTSQYGGDLTNTFKAIKFARDEAYLPASGGRPGATKVMVVVTDGESHDGSMLKEVIQKCNDDEILRFGIAVLGYLNRNALDTKNLIKEIKAIASTPTERFFFNVADEAALLEKAGTLGEHIFSIEGTVQGGDHFQMEMAQVGFSADYSPQNDILMLGAVGAFGWSGTVVQETSREHLIFPKQAFEHVLQDRNHSSFLGYSVATISTENGVHFAAGAPRANYTGQIVLYSVNKDGTVTVIQSHRGDQIGSYFGSVLCSVDVDKDTFTDVLLVGAPMYMNDLKKEEGKVYLFTITKGVLNQHQFLEGPEGTGNARFGSAIAALSDINMDGFNDVIVGSPVENENSGAVYIYNGHQGTIHTKYSQKILGSDGAFRNHLQFFGRSLDGYGDLNGDSITDVSIGALGQVVQLWSQSIADVAIDASFTPDKITLLDKDAKIILKLCFRAKFRPPGQNHQVAILFNMTLDADRYSSRVTSRGIFKENSERFLQKNTIVNEVQSCSEHHISIQKPSDVVNPLDLRVDISLENPGTSPALEAYSDTVKVFSIPFYKECGSDGLCISDLILDVQQLPAMQNQPFLVSNQNKRLTFSVTLKNRGESAYNTAVVADFSENLFFASFTMPVDGTEVTCQVGSSQKSVTCDVGYPALQSEQQVTFTINFDFNLQNLQNQASIHFQAFSESQEANKADNSVSLKIPLLYDAELHLTRSTNINFCEISLDENAPSVINSVEDIGPKFVFSLKVTTGSSPVSMASVTIHIPQYTKAKNPLLYLTGVQTDEAGDISCTAEINPLNLGPASSPVAFKSENFRTTKDLDCRTTSCSDITCWLKDLHMKSEYFINVTTRVWNGTFAASTFQTVQLTAAAEIDTHNPELYVIEENAVTIPLMIMKPTEKAEVPTGVIVGSIIAGILLLAALVAGLWKLGFFKRQYKKMSQNPDEMDETTDLNS</sequence>
<reference evidence="25" key="3">
    <citation type="submission" date="2025-09" db="UniProtKB">
        <authorList>
            <consortium name="Ensembl"/>
        </authorList>
    </citation>
    <scope>IDENTIFICATION</scope>
</reference>
<evidence type="ECO:0000256" key="11">
    <source>
        <dbReference type="ARBA" id="ARBA00023037"/>
    </source>
</evidence>
<dbReference type="Pfam" id="PF01839">
    <property type="entry name" value="FG-GAP"/>
    <property type="match status" value="2"/>
</dbReference>
<evidence type="ECO:0000256" key="19">
    <source>
        <dbReference type="ARBA" id="ARBA00078914"/>
    </source>
</evidence>
<evidence type="ECO:0000256" key="15">
    <source>
        <dbReference type="ARBA" id="ARBA00023180"/>
    </source>
</evidence>
<evidence type="ECO:0000256" key="18">
    <source>
        <dbReference type="ARBA" id="ARBA00077193"/>
    </source>
</evidence>
<name>A0A6I9LIX0_PERMB</name>
<feature type="domain" description="VWFA" evidence="24">
    <location>
        <begin position="172"/>
        <end position="359"/>
    </location>
</feature>
<keyword evidence="8" id="KW-0460">Magnesium</keyword>
<dbReference type="PROSITE" id="PS50234">
    <property type="entry name" value="VWFA"/>
    <property type="match status" value="1"/>
</dbReference>
<evidence type="ECO:0000256" key="7">
    <source>
        <dbReference type="ARBA" id="ARBA00022837"/>
    </source>
</evidence>
<dbReference type="InterPro" id="IPR018184">
    <property type="entry name" value="Integrin_alpha_C_CS"/>
</dbReference>
<evidence type="ECO:0000256" key="21">
    <source>
        <dbReference type="ARBA" id="ARBA00081841"/>
    </source>
</evidence>
<dbReference type="PRINTS" id="PR00453">
    <property type="entry name" value="VWFADOMAIN"/>
</dbReference>
<dbReference type="Gene3D" id="2.60.40.1510">
    <property type="entry name" value="ntegrin, alpha v. Chain A, domain 3"/>
    <property type="match status" value="1"/>
</dbReference>
<dbReference type="InterPro" id="IPR048286">
    <property type="entry name" value="Integrin_alpha_Ig-like_3"/>
</dbReference>
<evidence type="ECO:0000256" key="4">
    <source>
        <dbReference type="ARBA" id="ARBA00022723"/>
    </source>
</evidence>
<dbReference type="PRINTS" id="PR01185">
    <property type="entry name" value="INTEGRINA"/>
</dbReference>
<dbReference type="InterPro" id="IPR013519">
    <property type="entry name" value="Int_alpha_beta-p"/>
</dbReference>
<dbReference type="Pfam" id="PF00357">
    <property type="entry name" value="Integrin_alpha"/>
    <property type="match status" value="1"/>
</dbReference>
<keyword evidence="15" id="KW-0325">Glycoprotein</keyword>
<dbReference type="PANTHER" id="PTHR23220:SF23">
    <property type="entry name" value="INTEGRIN ALPHA-2"/>
    <property type="match status" value="1"/>
</dbReference>
<dbReference type="Proteomes" id="UP000694547">
    <property type="component" value="Chromosome 15"/>
</dbReference>
<keyword evidence="3 23" id="KW-0812">Transmembrane</keyword>
<reference evidence="25 26" key="1">
    <citation type="submission" date="2018-10" db="EMBL/GenBank/DDBJ databases">
        <title>Improved assembly of the deer mouse Peromyscus maniculatus genome.</title>
        <authorList>
            <person name="Lassance J.-M."/>
            <person name="Hoekstra H.E."/>
        </authorList>
    </citation>
    <scope>NUCLEOTIDE SEQUENCE [LARGE SCALE GENOMIC DNA]</scope>
</reference>
<dbReference type="SUPFAM" id="SSF69318">
    <property type="entry name" value="Integrin alpha N-terminal domain"/>
    <property type="match status" value="1"/>
</dbReference>
<evidence type="ECO:0000259" key="24">
    <source>
        <dbReference type="PROSITE" id="PS50234"/>
    </source>
</evidence>
<dbReference type="GO" id="GO:0005925">
    <property type="term" value="C:focal adhesion"/>
    <property type="evidence" value="ECO:0007669"/>
    <property type="project" value="Ensembl"/>
</dbReference>
<keyword evidence="5 23" id="KW-0732">Signal</keyword>
<evidence type="ECO:0000256" key="2">
    <source>
        <dbReference type="ARBA" id="ARBA00008054"/>
    </source>
</evidence>
<dbReference type="PANTHER" id="PTHR23220">
    <property type="entry name" value="INTEGRIN ALPHA"/>
    <property type="match status" value="1"/>
</dbReference>
<protein>
    <recommendedName>
        <fullName evidence="17">Integrin alpha-2</fullName>
    </recommendedName>
    <alternativeName>
        <fullName evidence="20">CD49 antigen-like family member B</fullName>
    </alternativeName>
    <alternativeName>
        <fullName evidence="18">Collagen receptor</fullName>
    </alternativeName>
    <alternativeName>
        <fullName evidence="21">Platelet membrane glycoprotein Ia</fullName>
    </alternativeName>
    <alternativeName>
        <fullName evidence="19">VLA-2 subunit alpha</fullName>
    </alternativeName>
</protein>
<evidence type="ECO:0000256" key="5">
    <source>
        <dbReference type="ARBA" id="ARBA00022729"/>
    </source>
</evidence>
<comment type="similarity">
    <text evidence="2 23">Belongs to the integrin alpha chain family.</text>
</comment>
<dbReference type="GO" id="GO:0001540">
    <property type="term" value="F:amyloid-beta binding"/>
    <property type="evidence" value="ECO:0007669"/>
    <property type="project" value="Ensembl"/>
</dbReference>
<evidence type="ECO:0000256" key="23">
    <source>
        <dbReference type="RuleBase" id="RU003762"/>
    </source>
</evidence>
<dbReference type="Gene3D" id="3.40.50.410">
    <property type="entry name" value="von Willebrand factor, type A domain"/>
    <property type="match status" value="1"/>
</dbReference>
<dbReference type="SUPFAM" id="SSF69179">
    <property type="entry name" value="Integrin domains"/>
    <property type="match status" value="3"/>
</dbReference>
<dbReference type="PROSITE" id="PS00242">
    <property type="entry name" value="INTEGRIN_ALPHA"/>
    <property type="match status" value="1"/>
</dbReference>
<dbReference type="PROSITE" id="PS51470">
    <property type="entry name" value="FG_GAP"/>
    <property type="match status" value="4"/>
</dbReference>
<dbReference type="GO" id="GO:0007229">
    <property type="term" value="P:integrin-mediated signaling pathway"/>
    <property type="evidence" value="ECO:0007669"/>
    <property type="project" value="UniProtKB-KW"/>
</dbReference>
<dbReference type="InterPro" id="IPR013517">
    <property type="entry name" value="FG-GAP"/>
</dbReference>
<dbReference type="Pfam" id="PF20806">
    <property type="entry name" value="Integrin_A_Ig_3"/>
    <property type="match status" value="1"/>
</dbReference>
<dbReference type="GO" id="GO:0098609">
    <property type="term" value="P:cell-cell adhesion"/>
    <property type="evidence" value="ECO:0007669"/>
    <property type="project" value="TreeGrafter"/>
</dbReference>
<comment type="subcellular location">
    <subcellularLocation>
        <location evidence="1 23">Membrane</location>
        <topology evidence="1 23">Single-pass type I membrane protein</topology>
    </subcellularLocation>
</comment>
<accession>A0A6I9LIX0</accession>
<evidence type="ECO:0000256" key="22">
    <source>
        <dbReference type="PROSITE-ProRule" id="PRU00803"/>
    </source>
</evidence>
<dbReference type="SMART" id="SM00191">
    <property type="entry name" value="Int_alpha"/>
    <property type="match status" value="5"/>
</dbReference>
<feature type="repeat" description="FG-GAP" evidence="22">
    <location>
        <begin position="475"/>
        <end position="537"/>
    </location>
</feature>
<evidence type="ECO:0000256" key="20">
    <source>
        <dbReference type="ARBA" id="ARBA00080513"/>
    </source>
</evidence>
<dbReference type="GO" id="GO:0034666">
    <property type="term" value="C:integrin alpha2-beta1 complex"/>
    <property type="evidence" value="ECO:0007669"/>
    <property type="project" value="Ensembl"/>
</dbReference>
<keyword evidence="14 23" id="KW-0675">Receptor</keyword>
<dbReference type="Ensembl" id="ENSPEMT00000023754.2">
    <property type="protein sequence ID" value="ENSPEMP00000019413.2"/>
    <property type="gene ID" value="ENSPEMG00000017698.2"/>
</dbReference>
<dbReference type="GO" id="GO:0006929">
    <property type="term" value="P:substrate-dependent cell migration"/>
    <property type="evidence" value="ECO:0007669"/>
    <property type="project" value="Ensembl"/>
</dbReference>
<dbReference type="GO" id="GO:0005178">
    <property type="term" value="F:integrin binding"/>
    <property type="evidence" value="ECO:0007669"/>
    <property type="project" value="TreeGrafter"/>
</dbReference>
<dbReference type="GO" id="GO:0038064">
    <property type="term" value="F:collagen receptor activity"/>
    <property type="evidence" value="ECO:0007669"/>
    <property type="project" value="Ensembl"/>
</dbReference>
<evidence type="ECO:0000256" key="1">
    <source>
        <dbReference type="ARBA" id="ARBA00004479"/>
    </source>
</evidence>
<dbReference type="InterPro" id="IPR036465">
    <property type="entry name" value="vWFA_dom_sf"/>
</dbReference>
<evidence type="ECO:0000256" key="14">
    <source>
        <dbReference type="ARBA" id="ARBA00023170"/>
    </source>
</evidence>
<comment type="subunit">
    <text evidence="16">Heterodimer of an alpha and a beta subunit. Alpha-2 associates with beta-1. Interacts with HPS5 and RAB21.</text>
</comment>
<dbReference type="GO" id="GO:0048333">
    <property type="term" value="P:mesodermal cell differentiation"/>
    <property type="evidence" value="ECO:0007669"/>
    <property type="project" value="Ensembl"/>
</dbReference>
<keyword evidence="6" id="KW-0677">Repeat</keyword>
<dbReference type="GO" id="GO:0033627">
    <property type="term" value="P:cell adhesion mediated by integrin"/>
    <property type="evidence" value="ECO:0007669"/>
    <property type="project" value="Ensembl"/>
</dbReference>
<keyword evidence="9 23" id="KW-0130">Cell adhesion</keyword>
<gene>
    <name evidence="25" type="primary">Itga2</name>
</gene>
<proteinExistence type="inferred from homology"/>
<evidence type="ECO:0000313" key="25">
    <source>
        <dbReference type="Ensembl" id="ENSPEMP00000019413.2"/>
    </source>
</evidence>
<keyword evidence="11 23" id="KW-0401">Integrin</keyword>
<dbReference type="InterPro" id="IPR032695">
    <property type="entry name" value="Integrin_dom_sf"/>
</dbReference>
<dbReference type="OrthoDB" id="5317514at2759"/>
<evidence type="ECO:0000313" key="26">
    <source>
        <dbReference type="Proteomes" id="UP000694547"/>
    </source>
</evidence>
<dbReference type="AlphaFoldDB" id="A0A6I9LIX0"/>
<dbReference type="GO" id="GO:0045178">
    <property type="term" value="C:basal part of cell"/>
    <property type="evidence" value="ECO:0007669"/>
    <property type="project" value="Ensembl"/>
</dbReference>
<dbReference type="FunFam" id="3.40.50.410:FF:000012">
    <property type="entry name" value="Integrin, alpha 10"/>
    <property type="match status" value="1"/>
</dbReference>
<feature type="chain" id="PRO_5044517835" description="Integrin alpha-2" evidence="23">
    <location>
        <begin position="28"/>
        <end position="1179"/>
    </location>
</feature>
<dbReference type="InterPro" id="IPR000413">
    <property type="entry name" value="Integrin_alpha"/>
</dbReference>
<evidence type="ECO:0000256" key="3">
    <source>
        <dbReference type="ARBA" id="ARBA00022692"/>
    </source>
</evidence>
<dbReference type="Gene3D" id="2.130.10.130">
    <property type="entry name" value="Integrin alpha, N-terminal"/>
    <property type="match status" value="1"/>
</dbReference>
<dbReference type="GO" id="GO:0009897">
    <property type="term" value="C:external side of plasma membrane"/>
    <property type="evidence" value="ECO:0007669"/>
    <property type="project" value="Ensembl"/>
</dbReference>
<dbReference type="CDD" id="cd01469">
    <property type="entry name" value="vWA_integrins_alpha_subunit"/>
    <property type="match status" value="1"/>
</dbReference>
<dbReference type="RefSeq" id="XP_006979494.1">
    <property type="nucleotide sequence ID" value="XM_006979432.3"/>
</dbReference>
<evidence type="ECO:0000256" key="12">
    <source>
        <dbReference type="ARBA" id="ARBA00023136"/>
    </source>
</evidence>
<dbReference type="InterPro" id="IPR048285">
    <property type="entry name" value="Integrin_alpha_Ig-like_2"/>
</dbReference>
<dbReference type="SMART" id="SM00327">
    <property type="entry name" value="VWA"/>
    <property type="match status" value="1"/>
</dbReference>
<feature type="repeat" description="FG-GAP" evidence="22">
    <location>
        <begin position="32"/>
        <end position="90"/>
    </location>
</feature>
<feature type="repeat" description="FG-GAP" evidence="22">
    <location>
        <begin position="538"/>
        <end position="596"/>
    </location>
</feature>
<keyword evidence="7" id="KW-0106">Calcium</keyword>
<keyword evidence="4" id="KW-0479">Metal-binding</keyword>
<feature type="signal peptide" evidence="23">
    <location>
        <begin position="1"/>
        <end position="27"/>
    </location>
</feature>
<dbReference type="FunFam" id="2.130.10.130:FF:000008">
    <property type="entry name" value="Integrin subunit alpha 2"/>
    <property type="match status" value="1"/>
</dbReference>
<dbReference type="Pfam" id="PF00092">
    <property type="entry name" value="VWA"/>
    <property type="match status" value="1"/>
</dbReference>
<dbReference type="Gene3D" id="2.60.40.1460">
    <property type="entry name" value="Integrin domains. Chain A, domain 2"/>
    <property type="match status" value="1"/>
</dbReference>
<evidence type="ECO:0000256" key="9">
    <source>
        <dbReference type="ARBA" id="ARBA00022889"/>
    </source>
</evidence>
<dbReference type="InterPro" id="IPR028994">
    <property type="entry name" value="Integrin_alpha_N"/>
</dbReference>
<dbReference type="GeneID" id="102913923"/>
<dbReference type="CTD" id="3673"/>
<evidence type="ECO:0000256" key="10">
    <source>
        <dbReference type="ARBA" id="ARBA00022989"/>
    </source>
</evidence>
<evidence type="ECO:0000256" key="17">
    <source>
        <dbReference type="ARBA" id="ARBA00068415"/>
    </source>
</evidence>
<dbReference type="SUPFAM" id="SSF53300">
    <property type="entry name" value="vWA-like"/>
    <property type="match status" value="1"/>
</dbReference>
<feature type="transmembrane region" description="Helical" evidence="23">
    <location>
        <begin position="1132"/>
        <end position="1154"/>
    </location>
</feature>
<keyword evidence="13" id="KW-1015">Disulfide bond</keyword>
<dbReference type="Gene3D" id="2.60.40.1530">
    <property type="entry name" value="ntegrin, alpha v. Chain A, domain 4"/>
    <property type="match status" value="1"/>
</dbReference>
<dbReference type="GO" id="GO:0046872">
    <property type="term" value="F:metal ion binding"/>
    <property type="evidence" value="ECO:0007669"/>
    <property type="project" value="UniProtKB-KW"/>
</dbReference>
<evidence type="ECO:0000256" key="16">
    <source>
        <dbReference type="ARBA" id="ARBA00063497"/>
    </source>
</evidence>
<feature type="repeat" description="FG-GAP" evidence="22">
    <location>
        <begin position="600"/>
        <end position="662"/>
    </location>
</feature>
<keyword evidence="10 23" id="KW-1133">Transmembrane helix</keyword>